<dbReference type="InterPro" id="IPR000014">
    <property type="entry name" value="PAS"/>
</dbReference>
<dbReference type="InterPro" id="IPR001610">
    <property type="entry name" value="PAC"/>
</dbReference>
<dbReference type="Gene3D" id="3.30.450.20">
    <property type="entry name" value="PAS domain"/>
    <property type="match status" value="1"/>
</dbReference>
<dbReference type="PANTHER" id="PTHR45138:SF9">
    <property type="entry name" value="DIGUANYLATE CYCLASE DGCM-RELATED"/>
    <property type="match status" value="1"/>
</dbReference>
<dbReference type="NCBIfam" id="TIGR00229">
    <property type="entry name" value="sensory_box"/>
    <property type="match status" value="1"/>
</dbReference>
<dbReference type="InterPro" id="IPR035965">
    <property type="entry name" value="PAS-like_dom_sf"/>
</dbReference>
<evidence type="ECO:0000256" key="1">
    <source>
        <dbReference type="ARBA" id="ARBA00012528"/>
    </source>
</evidence>
<dbReference type="InterPro" id="IPR043128">
    <property type="entry name" value="Rev_trsase/Diguanyl_cyclase"/>
</dbReference>
<proteinExistence type="predicted"/>
<reference evidence="5 6" key="1">
    <citation type="submission" date="2022-10" db="EMBL/GenBank/DDBJ databases">
        <title>Marinomonas transparenta sp. nov. and Marinomonas sargassi sp. nov., isolated from marine alga (Sargassum natans (L.) Gaillon).</title>
        <authorList>
            <person name="Wang Y."/>
        </authorList>
    </citation>
    <scope>NUCLEOTIDE SEQUENCE [LARGE SCALE GENOMIC DNA]</scope>
    <source>
        <strain evidence="5 6">C2222</strain>
    </source>
</reference>
<dbReference type="EC" id="2.7.7.65" evidence="1"/>
<dbReference type="SUPFAM" id="SSF55785">
    <property type="entry name" value="PYP-like sensor domain (PAS domain)"/>
    <property type="match status" value="1"/>
</dbReference>
<comment type="catalytic activity">
    <reaction evidence="2">
        <text>2 GTP = 3',3'-c-di-GMP + 2 diphosphate</text>
        <dbReference type="Rhea" id="RHEA:24898"/>
        <dbReference type="ChEBI" id="CHEBI:33019"/>
        <dbReference type="ChEBI" id="CHEBI:37565"/>
        <dbReference type="ChEBI" id="CHEBI:58805"/>
        <dbReference type="EC" id="2.7.7.65"/>
    </reaction>
</comment>
<organism evidence="5 6">
    <name type="scientific">Marinomonas sargassi</name>
    <dbReference type="NCBI Taxonomy" id="2984494"/>
    <lineage>
        <taxon>Bacteria</taxon>
        <taxon>Pseudomonadati</taxon>
        <taxon>Pseudomonadota</taxon>
        <taxon>Gammaproteobacteria</taxon>
        <taxon>Oceanospirillales</taxon>
        <taxon>Oceanospirillaceae</taxon>
        <taxon>Marinomonas</taxon>
    </lineage>
</organism>
<dbReference type="Proteomes" id="UP001209713">
    <property type="component" value="Unassembled WGS sequence"/>
</dbReference>
<accession>A0ABT2YSZ3</accession>
<name>A0ABT2YSZ3_9GAMM</name>
<evidence type="ECO:0000313" key="5">
    <source>
        <dbReference type="EMBL" id="MCV2403014.1"/>
    </source>
</evidence>
<dbReference type="EMBL" id="JAOVZB010000004">
    <property type="protein sequence ID" value="MCV2403014.1"/>
    <property type="molecule type" value="Genomic_DNA"/>
</dbReference>
<dbReference type="NCBIfam" id="TIGR00254">
    <property type="entry name" value="GGDEF"/>
    <property type="match status" value="1"/>
</dbReference>
<evidence type="ECO:0000259" key="4">
    <source>
        <dbReference type="PROSITE" id="PS50887"/>
    </source>
</evidence>
<dbReference type="Pfam" id="PF00990">
    <property type="entry name" value="GGDEF"/>
    <property type="match status" value="1"/>
</dbReference>
<dbReference type="SMART" id="SM00267">
    <property type="entry name" value="GGDEF"/>
    <property type="match status" value="1"/>
</dbReference>
<dbReference type="SMART" id="SM00086">
    <property type="entry name" value="PAC"/>
    <property type="match status" value="1"/>
</dbReference>
<dbReference type="InterPro" id="IPR000160">
    <property type="entry name" value="GGDEF_dom"/>
</dbReference>
<feature type="domain" description="GGDEF" evidence="4">
    <location>
        <begin position="200"/>
        <end position="337"/>
    </location>
</feature>
<evidence type="ECO:0000313" key="6">
    <source>
        <dbReference type="Proteomes" id="UP001209713"/>
    </source>
</evidence>
<protein>
    <recommendedName>
        <fullName evidence="1">diguanylate cyclase</fullName>
        <ecNumber evidence="1">2.7.7.65</ecNumber>
    </recommendedName>
</protein>
<dbReference type="SUPFAM" id="SSF55073">
    <property type="entry name" value="Nucleotide cyclase"/>
    <property type="match status" value="1"/>
</dbReference>
<gene>
    <name evidence="5" type="ORF">OFY17_09010</name>
</gene>
<evidence type="ECO:0000259" key="3">
    <source>
        <dbReference type="PROSITE" id="PS50113"/>
    </source>
</evidence>
<dbReference type="RefSeq" id="WP_263530397.1">
    <property type="nucleotide sequence ID" value="NZ_JAOVZB010000004.1"/>
</dbReference>
<sequence length="344" mass="38386">MTTSDEYFPVMKPPQLGADENFFQTTMKYSPVSMQLYTPDGILRSYNEAFEALFNLDGAAVVNKYNVFEDEKVKEIGALPLLKGTSRGENFHTHIAEYDSSVGFKVDKGRRCWLKSRFFPIKDEQGEVTHFVIMHEDITELRKYQMELEALVAERTKGLEAANKELNRLSNIDSLTSLANRRAFDRFIAEEWNRLVDTQSPLALILCDIDLFKDYNDTYGHLAGDDCLREIAQAVHDAVSRAGNLVARYGGEEFVVVLPNADTKKLIETAKIIQQVVLGLAIEHSAAPEKVVTLSTGLSSVIPEQGCNSPDTLISAADQAMYTAKSAGRNCIYINQDSAIRPIS</sequence>
<dbReference type="CDD" id="cd01949">
    <property type="entry name" value="GGDEF"/>
    <property type="match status" value="1"/>
</dbReference>
<feature type="domain" description="PAC" evidence="3">
    <location>
        <begin position="98"/>
        <end position="150"/>
    </location>
</feature>
<dbReference type="PROSITE" id="PS50113">
    <property type="entry name" value="PAC"/>
    <property type="match status" value="1"/>
</dbReference>
<dbReference type="PROSITE" id="PS50887">
    <property type="entry name" value="GGDEF"/>
    <property type="match status" value="1"/>
</dbReference>
<comment type="caution">
    <text evidence="5">The sequence shown here is derived from an EMBL/GenBank/DDBJ whole genome shotgun (WGS) entry which is preliminary data.</text>
</comment>
<dbReference type="InterPro" id="IPR000700">
    <property type="entry name" value="PAS-assoc_C"/>
</dbReference>
<keyword evidence="6" id="KW-1185">Reference proteome</keyword>
<evidence type="ECO:0000256" key="2">
    <source>
        <dbReference type="ARBA" id="ARBA00034247"/>
    </source>
</evidence>
<dbReference type="Pfam" id="PF13426">
    <property type="entry name" value="PAS_9"/>
    <property type="match status" value="1"/>
</dbReference>
<dbReference type="Gene3D" id="3.30.70.270">
    <property type="match status" value="1"/>
</dbReference>
<dbReference type="CDD" id="cd00130">
    <property type="entry name" value="PAS"/>
    <property type="match status" value="1"/>
</dbReference>
<dbReference type="InterPro" id="IPR029787">
    <property type="entry name" value="Nucleotide_cyclase"/>
</dbReference>
<dbReference type="PANTHER" id="PTHR45138">
    <property type="entry name" value="REGULATORY COMPONENTS OF SENSORY TRANSDUCTION SYSTEM"/>
    <property type="match status" value="1"/>
</dbReference>
<dbReference type="InterPro" id="IPR050469">
    <property type="entry name" value="Diguanylate_Cyclase"/>
</dbReference>